<dbReference type="NCBIfam" id="NF033635">
    <property type="entry name" value="SLATT_fungal"/>
    <property type="match status" value="1"/>
</dbReference>
<reference evidence="3 4" key="1">
    <citation type="submission" date="2024-01" db="EMBL/GenBank/DDBJ databases">
        <title>A draft genome for a cacao thread blight-causing isolate of Paramarasmius palmivorus.</title>
        <authorList>
            <person name="Baruah I.K."/>
            <person name="Bukari Y."/>
            <person name="Amoako-Attah I."/>
            <person name="Meinhardt L.W."/>
            <person name="Bailey B.A."/>
            <person name="Cohen S.P."/>
        </authorList>
    </citation>
    <scope>NUCLEOTIDE SEQUENCE [LARGE SCALE GENOMIC DNA]</scope>
    <source>
        <strain evidence="3 4">GH-12</strain>
    </source>
</reference>
<feature type="compositionally biased region" description="Pro residues" evidence="1">
    <location>
        <begin position="39"/>
        <end position="49"/>
    </location>
</feature>
<dbReference type="Pfam" id="PF18142">
    <property type="entry name" value="SLATT_fungal"/>
    <property type="match status" value="1"/>
</dbReference>
<dbReference type="Proteomes" id="UP001383192">
    <property type="component" value="Unassembled WGS sequence"/>
</dbReference>
<keyword evidence="4" id="KW-1185">Reference proteome</keyword>
<feature type="region of interest" description="Disordered" evidence="1">
    <location>
        <begin position="1"/>
        <end position="135"/>
    </location>
</feature>
<proteinExistence type="predicted"/>
<feature type="compositionally biased region" description="Polar residues" evidence="1">
    <location>
        <begin position="15"/>
        <end position="33"/>
    </location>
</feature>
<dbReference type="AlphaFoldDB" id="A0AAW0CDK9"/>
<sequence length="351" mass="38124">MDNEKPTAPTGPTAIPSQQNPPVAGPSSQPQSQPVAGPSNPPPASPNPSRPVSFAQGPSHFVPTPILTSPPQARIVSTDDRTTVPAGGQTQRRYGSGDSNGKAPSTDPGNGIDPRRMTPLPPLPSRGSPVIHESPQEEMGPAMQDLGRMNTMNTINSRTSRRSNIDWIVPQLPASKEAREVAFRPKTVGERLDPTLQHAYSEKNKYAAKARLTGIVLNVAIGKSLSLTLRTRLTCLSAVTTDLYYGFRVRWLPLLTGCDGFLILYSGGLSTLVASYLARARGSGEPELSITRTKDLEQFIREAEAFKMDFGHEHGHEHDSRLDYFRDRFEDLLGNASGNDDARERKLATPV</sequence>
<protein>
    <recommendedName>
        <fullName evidence="2">SMODS and SLOG-associating 2TM effector domain-containing protein</fullName>
    </recommendedName>
</protein>
<organism evidence="3 4">
    <name type="scientific">Paramarasmius palmivorus</name>
    <dbReference type="NCBI Taxonomy" id="297713"/>
    <lineage>
        <taxon>Eukaryota</taxon>
        <taxon>Fungi</taxon>
        <taxon>Dikarya</taxon>
        <taxon>Basidiomycota</taxon>
        <taxon>Agaricomycotina</taxon>
        <taxon>Agaricomycetes</taxon>
        <taxon>Agaricomycetidae</taxon>
        <taxon>Agaricales</taxon>
        <taxon>Marasmiineae</taxon>
        <taxon>Marasmiaceae</taxon>
        <taxon>Paramarasmius</taxon>
    </lineage>
</organism>
<name>A0AAW0CDK9_9AGAR</name>
<feature type="domain" description="SMODS and SLOG-associating 2TM effector" evidence="2">
    <location>
        <begin position="263"/>
        <end position="335"/>
    </location>
</feature>
<dbReference type="InterPro" id="IPR041622">
    <property type="entry name" value="SLATT_fungi"/>
</dbReference>
<feature type="compositionally biased region" description="Polar residues" evidence="1">
    <location>
        <begin position="88"/>
        <end position="103"/>
    </location>
</feature>
<comment type="caution">
    <text evidence="3">The sequence shown here is derived from an EMBL/GenBank/DDBJ whole genome shotgun (WGS) entry which is preliminary data.</text>
</comment>
<gene>
    <name evidence="3" type="ORF">VNI00_011383</name>
</gene>
<evidence type="ECO:0000259" key="2">
    <source>
        <dbReference type="Pfam" id="PF18142"/>
    </source>
</evidence>
<accession>A0AAW0CDK9</accession>
<dbReference type="EMBL" id="JAYKXP010000049">
    <property type="protein sequence ID" value="KAK7036718.1"/>
    <property type="molecule type" value="Genomic_DNA"/>
</dbReference>
<evidence type="ECO:0000256" key="1">
    <source>
        <dbReference type="SAM" id="MobiDB-lite"/>
    </source>
</evidence>
<evidence type="ECO:0000313" key="3">
    <source>
        <dbReference type="EMBL" id="KAK7036718.1"/>
    </source>
</evidence>
<evidence type="ECO:0000313" key="4">
    <source>
        <dbReference type="Proteomes" id="UP001383192"/>
    </source>
</evidence>